<feature type="domain" description="JmjC" evidence="1">
    <location>
        <begin position="140"/>
        <end position="316"/>
    </location>
</feature>
<gene>
    <name evidence="2" type="ORF">WHR41_09052</name>
</gene>
<keyword evidence="3" id="KW-1185">Reference proteome</keyword>
<dbReference type="PANTHER" id="PTHR12461">
    <property type="entry name" value="HYPOXIA-INDUCIBLE FACTOR 1 ALPHA INHIBITOR-RELATED"/>
    <property type="match status" value="1"/>
</dbReference>
<comment type="caution">
    <text evidence="2">The sequence shown here is derived from an EMBL/GenBank/DDBJ whole genome shotgun (WGS) entry which is preliminary data.</text>
</comment>
<protein>
    <recommendedName>
        <fullName evidence="1">JmjC domain-containing protein</fullName>
    </recommendedName>
</protein>
<dbReference type="SUPFAM" id="SSF51197">
    <property type="entry name" value="Clavaminate synthase-like"/>
    <property type="match status" value="1"/>
</dbReference>
<sequence length="349" mass="39314">MTAQDPIETLITTYHELNATLIDELHEEPSALEFMRYVARNRPFVVRGGAKGWKACESWDASYLADIMRDEDVQVAVTPYGNADGVVERADGELLMVEPHQTKENFVDFIRYVQADNSLPSPTPPEVRNVKYAQTQNDNLRAEYASLFADVPSDVSWARIALQQSADAINFWLGNARSVTALHRDNYENVYVQVIGRKHFVLLPPIETPCVNEKPLLQTRYAPAEGGQLKIEASDGAEKVPVPIWDPEVPEARASEYSYLSRKLDVTLEEGDMLYLPAMWYHKVMQTSGKEGFACAVNYWYDMSFEGSFWASNCFVRDAALAKERVVRYPDLAMGDEGQQGVGQQSLGR</sequence>
<dbReference type="InterPro" id="IPR041667">
    <property type="entry name" value="Cupin_8"/>
</dbReference>
<dbReference type="GeneID" id="96010494"/>
<dbReference type="SMART" id="SM00558">
    <property type="entry name" value="JmjC"/>
    <property type="match status" value="1"/>
</dbReference>
<evidence type="ECO:0000313" key="3">
    <source>
        <dbReference type="Proteomes" id="UP000803884"/>
    </source>
</evidence>
<dbReference type="Pfam" id="PF13621">
    <property type="entry name" value="Cupin_8"/>
    <property type="match status" value="1"/>
</dbReference>
<organism evidence="2 3">
    <name type="scientific">Cladosporium halotolerans</name>
    <dbReference type="NCBI Taxonomy" id="1052096"/>
    <lineage>
        <taxon>Eukaryota</taxon>
        <taxon>Fungi</taxon>
        <taxon>Dikarya</taxon>
        <taxon>Ascomycota</taxon>
        <taxon>Pezizomycotina</taxon>
        <taxon>Dothideomycetes</taxon>
        <taxon>Dothideomycetidae</taxon>
        <taxon>Cladosporiales</taxon>
        <taxon>Cladosporiaceae</taxon>
        <taxon>Cladosporium</taxon>
    </lineage>
</organism>
<dbReference type="PROSITE" id="PS51184">
    <property type="entry name" value="JMJC"/>
    <property type="match status" value="1"/>
</dbReference>
<dbReference type="InterPro" id="IPR014710">
    <property type="entry name" value="RmlC-like_jellyroll"/>
</dbReference>
<dbReference type="Gene3D" id="2.60.120.10">
    <property type="entry name" value="Jelly Rolls"/>
    <property type="match status" value="1"/>
</dbReference>
<dbReference type="RefSeq" id="XP_069225295.1">
    <property type="nucleotide sequence ID" value="XM_069377656.1"/>
</dbReference>
<name>A0AB34KAR7_9PEZI</name>
<dbReference type="InterPro" id="IPR003347">
    <property type="entry name" value="JmjC_dom"/>
</dbReference>
<evidence type="ECO:0000259" key="1">
    <source>
        <dbReference type="PROSITE" id="PS51184"/>
    </source>
</evidence>
<reference evidence="2 3" key="1">
    <citation type="journal article" date="2020" name="Microbiol. Resour. Announc.">
        <title>Draft Genome Sequence of a Cladosporium Species Isolated from the Mesophotic Ascidian Didemnum maculosum.</title>
        <authorList>
            <person name="Gioti A."/>
            <person name="Siaperas R."/>
            <person name="Nikolaivits E."/>
            <person name="Le Goff G."/>
            <person name="Ouazzani J."/>
            <person name="Kotoulas G."/>
            <person name="Topakas E."/>
        </authorList>
    </citation>
    <scope>NUCLEOTIDE SEQUENCE [LARGE SCALE GENOMIC DNA]</scope>
    <source>
        <strain evidence="2 3">TM138-S3</strain>
    </source>
</reference>
<dbReference type="Proteomes" id="UP000803884">
    <property type="component" value="Unassembled WGS sequence"/>
</dbReference>
<accession>A0AB34KAR7</accession>
<evidence type="ECO:0000313" key="2">
    <source>
        <dbReference type="EMBL" id="KAL1582188.1"/>
    </source>
</evidence>
<dbReference type="EMBL" id="JAAQHG020000061">
    <property type="protein sequence ID" value="KAL1582188.1"/>
    <property type="molecule type" value="Genomic_DNA"/>
</dbReference>
<proteinExistence type="predicted"/>
<dbReference type="PANTHER" id="PTHR12461:SF99">
    <property type="entry name" value="BIFUNCTIONAL PEPTIDASE AND (3S)-LYSYL HYDROXYLASE JMJD7"/>
    <property type="match status" value="1"/>
</dbReference>
<dbReference type="AlphaFoldDB" id="A0AB34KAR7"/>